<dbReference type="InterPro" id="IPR011335">
    <property type="entry name" value="Restrct_endonuc-II-like"/>
</dbReference>
<evidence type="ECO:0000259" key="1">
    <source>
        <dbReference type="Pfam" id="PF18741"/>
    </source>
</evidence>
<dbReference type="AlphaFoldDB" id="K6ZXJ4"/>
<sequence length="263" mass="30821">MDNAAQASVREYILDDEQFPALLDHFLRNQAEESMNDEEDPIIRGVYPMAINTITKINSDMIDSFQESPIEKIFLRSLILGIVKNDPLFMVIHQLGNDAEYDLENYRKNYNSFCELLEFWESNKSSDMTIDAYLDMELDKGKMSIEERKYIGILTFRYHLLDMHESIHLTLQPKFSSIMIDGKSIRPDLYFWHPSRKDFGLIVECDGFEYHSSKEMFSKDRKRDRALHSKGYKVLRFSGQEIYNTPVSVAEEILDTLQELLDV</sequence>
<keyword evidence="3" id="KW-1185">Reference proteome</keyword>
<dbReference type="Proteomes" id="UP000006322">
    <property type="component" value="Unassembled WGS sequence"/>
</dbReference>
<comment type="caution">
    <text evidence="2">The sequence shown here is derived from an EMBL/GenBank/DDBJ whole genome shotgun (WGS) entry which is preliminary data.</text>
</comment>
<evidence type="ECO:0000313" key="2">
    <source>
        <dbReference type="EMBL" id="GAC34942.1"/>
    </source>
</evidence>
<dbReference type="EMBL" id="BAER01000119">
    <property type="protein sequence ID" value="GAC34942.1"/>
    <property type="molecule type" value="Genomic_DNA"/>
</dbReference>
<dbReference type="STRING" id="1129793.GPLA_4063"/>
<dbReference type="OrthoDB" id="9798754at2"/>
<feature type="domain" description="Restriction endonuclease type II-like" evidence="1">
    <location>
        <begin position="184"/>
        <end position="257"/>
    </location>
</feature>
<dbReference type="InterPro" id="IPR049468">
    <property type="entry name" value="Restrct_endonuc-II-like_dom"/>
</dbReference>
<dbReference type="Gene3D" id="3.40.960.10">
    <property type="entry name" value="VSR Endonuclease"/>
    <property type="match status" value="1"/>
</dbReference>
<dbReference type="Pfam" id="PF18741">
    <property type="entry name" value="MTES_1575"/>
    <property type="match status" value="1"/>
</dbReference>
<proteinExistence type="predicted"/>
<dbReference type="RefSeq" id="WP_007106706.1">
    <property type="nucleotide sequence ID" value="NZ_BAER01000119.1"/>
</dbReference>
<evidence type="ECO:0000313" key="3">
    <source>
        <dbReference type="Proteomes" id="UP000006322"/>
    </source>
</evidence>
<gene>
    <name evidence="2" type="ORF">GPLA_4063</name>
</gene>
<organism evidence="2 3">
    <name type="scientific">Paraglaciecola polaris LMG 21857</name>
    <dbReference type="NCBI Taxonomy" id="1129793"/>
    <lineage>
        <taxon>Bacteria</taxon>
        <taxon>Pseudomonadati</taxon>
        <taxon>Pseudomonadota</taxon>
        <taxon>Gammaproteobacteria</taxon>
        <taxon>Alteromonadales</taxon>
        <taxon>Alteromonadaceae</taxon>
        <taxon>Paraglaciecola</taxon>
    </lineage>
</organism>
<dbReference type="SUPFAM" id="SSF52980">
    <property type="entry name" value="Restriction endonuclease-like"/>
    <property type="match status" value="1"/>
</dbReference>
<reference evidence="3" key="1">
    <citation type="journal article" date="2014" name="Environ. Microbiol.">
        <title>Comparative genomics of the marine bacterial genus Glaciecola reveals the high degree of genomic diversity and genomic characteristic for cold adaptation.</title>
        <authorList>
            <person name="Qin Q.L."/>
            <person name="Xie B.B."/>
            <person name="Yu Y."/>
            <person name="Shu Y.L."/>
            <person name="Rong J.C."/>
            <person name="Zhang Y.J."/>
            <person name="Zhao D.L."/>
            <person name="Chen X.L."/>
            <person name="Zhang X.Y."/>
            <person name="Chen B."/>
            <person name="Zhou B.C."/>
            <person name="Zhang Y.Z."/>
        </authorList>
    </citation>
    <scope>NUCLEOTIDE SEQUENCE [LARGE SCALE GENOMIC DNA]</scope>
    <source>
        <strain evidence="3">LMG 21857</strain>
    </source>
</reference>
<protein>
    <recommendedName>
        <fullName evidence="1">Restriction endonuclease type II-like domain-containing protein</fullName>
    </recommendedName>
</protein>
<name>K6ZXJ4_9ALTE</name>
<accession>K6ZXJ4</accession>